<name>A0ACC2E247_DIPCM</name>
<evidence type="ECO:0000313" key="2">
    <source>
        <dbReference type="Proteomes" id="UP001162992"/>
    </source>
</evidence>
<evidence type="ECO:0000313" key="1">
    <source>
        <dbReference type="EMBL" id="KAJ7560483.1"/>
    </source>
</evidence>
<reference evidence="2" key="1">
    <citation type="journal article" date="2024" name="Proc. Natl. Acad. Sci. U.S.A.">
        <title>Extraordinary preservation of gene collinearity over three hundred million years revealed in homosporous lycophytes.</title>
        <authorList>
            <person name="Li C."/>
            <person name="Wickell D."/>
            <person name="Kuo L.Y."/>
            <person name="Chen X."/>
            <person name="Nie B."/>
            <person name="Liao X."/>
            <person name="Peng D."/>
            <person name="Ji J."/>
            <person name="Jenkins J."/>
            <person name="Williams M."/>
            <person name="Shu S."/>
            <person name="Plott C."/>
            <person name="Barry K."/>
            <person name="Rajasekar S."/>
            <person name="Grimwood J."/>
            <person name="Han X."/>
            <person name="Sun S."/>
            <person name="Hou Z."/>
            <person name="He W."/>
            <person name="Dai G."/>
            <person name="Sun C."/>
            <person name="Schmutz J."/>
            <person name="Leebens-Mack J.H."/>
            <person name="Li F.W."/>
            <person name="Wang L."/>
        </authorList>
    </citation>
    <scope>NUCLEOTIDE SEQUENCE [LARGE SCALE GENOMIC DNA]</scope>
    <source>
        <strain evidence="2">cv. PW_Plant_1</strain>
    </source>
</reference>
<organism evidence="1 2">
    <name type="scientific">Diphasiastrum complanatum</name>
    <name type="common">Issler's clubmoss</name>
    <name type="synonym">Lycopodium complanatum</name>
    <dbReference type="NCBI Taxonomy" id="34168"/>
    <lineage>
        <taxon>Eukaryota</taxon>
        <taxon>Viridiplantae</taxon>
        <taxon>Streptophyta</taxon>
        <taxon>Embryophyta</taxon>
        <taxon>Tracheophyta</taxon>
        <taxon>Lycopodiopsida</taxon>
        <taxon>Lycopodiales</taxon>
        <taxon>Lycopodiaceae</taxon>
        <taxon>Lycopodioideae</taxon>
        <taxon>Diphasiastrum</taxon>
    </lineage>
</organism>
<gene>
    <name evidence="1" type="ORF">O6H91_04G131900</name>
</gene>
<keyword evidence="2" id="KW-1185">Reference proteome</keyword>
<proteinExistence type="predicted"/>
<sequence>MQSSLLRDNFTGFSSQLSKEKHSSSFVKMGDVQIFGAAKDSPASMETMLVSAVSSYAIDTSLVCEQLRQHKEQCMERLRCHKDQEGTVRYAEQAILANLGWGMDAIEEASQTRHEGTKRARLEYAEKMLQVCAFLDVRATTTGVPNSYLSSLAHLSLAFLWMLRNDDRTAAQHMMDSFVVDPFHSRVDFAPALWERLFLPHLNCIMTWYFDQRQSILSRWAEPEGEESFSRDDDFCAGQSLLSKVNKPQAEQLQKLEFIYQDSLDGYTRRYARYYRDWLTLEFPKESTIRLPIVNPPTTHWQQLSDSQKLLELDNSQKLLVHSTSPQDAPDNPELPTLEEDIGFSLKRLSSVSSEGFIGKDVFLTLSCNNPIWKEDDGSKAGAWKENSSLNMSWAQKMESISISSYNVACGMSGHDAQISVSRKDKAVQETAQILPSQRTQAKSNSPDLQEKEQYNDDEFCTISSSEEMCWKTNLVFQSLHESCLSISSDMDTELEMQDAASHSSTVKPISATVRSRHYSNLIHGKHTEEDTKDNAEDKVVEHSFKQAACSSCLVDDEKPSVMTTLPKDFLCPITGHIFNDPVTLETGQTYERKAVQEWLDHGHYTCPITGQILNSGSLPKTNYVLKGLVGHWKEMHDISQEFSSSFSGPQMPIVPFVKNRGEEGLTDALQGSPCSTDECRVDFSLSDALQGSPSSTDKCRVDFSLRTDALQGSPCSTDECRVDFSLRTPAGPQLVRVINDLKQALYFLCTSEDLQECEESVMIIKDIWLDAKENPNLKKYLIKADVIDSFIEILSNSESTCVWSGTMYVLSGLMKRDKSVKASILMADPELECIFGLLKRGVAEAAVLLHQLEPSVSQMSKLDLIPFFVDIIKTENSAQELPFSMNPKTAALKLLCQLVSRGKSSKLGTSVQRLISSNPVVSLIDCMDTKIMEERLDAVTLLLICMQEDGSCRDFIAQKADLALVLDFFHIDNSKATMLALSFLSELVRLNRRTVNNRILRTLKDGGLMSSMHVLLVHLQLAPPEQRPLTAGLLLQLDLLAEPRGPSMYRDEAVEALIEALNCKESPATQAEAAETLVALIGHFSSSGKPLTEAFLLRIADLEEGSTEYSEAVQSQEYIPDKDIPVEEDAKAEWEKKVAKALLGYEQGSILVALSHNMRSEQSELSKPCIIVAVWLLMMVPQLPDTGLKTVANQNLLDPFWSIFKFSKKTSEQGLAALALHNLLKTTEVMQHLATNAEDTSGPLRKMQKSALVAEADTWAHTDIGEIDLHKNGAIKAFARARKYIFSGHSDGTIKVWDGKKRLPSFIHETKKHTKSVTSLAVSQSTDRLHSGSQDRSIRVWTLGLGEIQCIHVIKQKEPVNGLIVNGSLLCVVPQGTGVQVQQETGNSNKELNLGKRVQSIAYSAGKIYCGCSDNSIQELDMKSASSLTIQAGTRTLFGKTPIYALKVFGNCIYAAGASIDGAALKVWSQADKSLVRALKCAPKDIRAMVVNVEFLYLGTNSGAVEVWQRERLCKVASFSVGSKITCFLLKENIIFCGSENGKMRILANDSNPTAHKFPNLLM</sequence>
<dbReference type="Proteomes" id="UP001162992">
    <property type="component" value="Chromosome 4"/>
</dbReference>
<accession>A0ACC2E247</accession>
<dbReference type="EMBL" id="CM055095">
    <property type="protein sequence ID" value="KAJ7560483.1"/>
    <property type="molecule type" value="Genomic_DNA"/>
</dbReference>
<protein>
    <submittedName>
        <fullName evidence="1">Uncharacterized protein</fullName>
    </submittedName>
</protein>
<comment type="caution">
    <text evidence="1">The sequence shown here is derived from an EMBL/GenBank/DDBJ whole genome shotgun (WGS) entry which is preliminary data.</text>
</comment>